<evidence type="ECO:0000256" key="6">
    <source>
        <dbReference type="ARBA" id="ARBA00023316"/>
    </source>
</evidence>
<keyword evidence="5 7" id="KW-0573">Peptidoglycan synthesis</keyword>
<evidence type="ECO:0000256" key="5">
    <source>
        <dbReference type="ARBA" id="ARBA00022984"/>
    </source>
</evidence>
<dbReference type="SUPFAM" id="SSF141523">
    <property type="entry name" value="L,D-transpeptidase catalytic domain-like"/>
    <property type="match status" value="1"/>
</dbReference>
<dbReference type="GO" id="GO:0005576">
    <property type="term" value="C:extracellular region"/>
    <property type="evidence" value="ECO:0007669"/>
    <property type="project" value="TreeGrafter"/>
</dbReference>
<gene>
    <name evidence="10" type="ORF">SAMN04488115_112131</name>
</gene>
<dbReference type="RefSeq" id="WP_103874994.1">
    <property type="nucleotide sequence ID" value="NZ_FNUY01000012.1"/>
</dbReference>
<feature type="domain" description="L,D-TPase catalytic" evidence="9">
    <location>
        <begin position="198"/>
        <end position="331"/>
    </location>
</feature>
<evidence type="ECO:0000256" key="7">
    <source>
        <dbReference type="PROSITE-ProRule" id="PRU01373"/>
    </source>
</evidence>
<dbReference type="Gene3D" id="2.40.440.10">
    <property type="entry name" value="L,D-transpeptidase catalytic domain-like"/>
    <property type="match status" value="1"/>
</dbReference>
<evidence type="ECO:0000256" key="1">
    <source>
        <dbReference type="ARBA" id="ARBA00004752"/>
    </source>
</evidence>
<evidence type="ECO:0000256" key="4">
    <source>
        <dbReference type="ARBA" id="ARBA00022960"/>
    </source>
</evidence>
<keyword evidence="8" id="KW-0732">Signal</keyword>
<evidence type="ECO:0000313" key="10">
    <source>
        <dbReference type="EMBL" id="SEG76616.1"/>
    </source>
</evidence>
<evidence type="ECO:0000256" key="3">
    <source>
        <dbReference type="ARBA" id="ARBA00022679"/>
    </source>
</evidence>
<feature type="signal peptide" evidence="8">
    <location>
        <begin position="1"/>
        <end position="21"/>
    </location>
</feature>
<reference evidence="10 11" key="1">
    <citation type="submission" date="2016-10" db="EMBL/GenBank/DDBJ databases">
        <authorList>
            <person name="de Groot N.N."/>
        </authorList>
    </citation>
    <scope>NUCLEOTIDE SEQUENCE [LARGE SCALE GENOMIC DNA]</scope>
    <source>
        <strain evidence="10 11">DSM 26656</strain>
    </source>
</reference>
<dbReference type="InterPro" id="IPR005490">
    <property type="entry name" value="LD_TPept_cat_dom"/>
</dbReference>
<accession>A0A1H6CW58</accession>
<evidence type="ECO:0000259" key="9">
    <source>
        <dbReference type="PROSITE" id="PS52029"/>
    </source>
</evidence>
<keyword evidence="10" id="KW-0449">Lipoprotein</keyword>
<dbReference type="GO" id="GO:0071972">
    <property type="term" value="F:peptidoglycan L,D-transpeptidase activity"/>
    <property type="evidence" value="ECO:0007669"/>
    <property type="project" value="TreeGrafter"/>
</dbReference>
<dbReference type="InterPro" id="IPR038063">
    <property type="entry name" value="Transpep_catalytic_dom"/>
</dbReference>
<name>A0A1H6CW58_9HYPH</name>
<dbReference type="UniPathway" id="UPA00219"/>
<dbReference type="CDD" id="cd16913">
    <property type="entry name" value="YkuD_like"/>
    <property type="match status" value="1"/>
</dbReference>
<dbReference type="GO" id="GO:0071555">
    <property type="term" value="P:cell wall organization"/>
    <property type="evidence" value="ECO:0007669"/>
    <property type="project" value="UniProtKB-UniRule"/>
</dbReference>
<dbReference type="PROSITE" id="PS52029">
    <property type="entry name" value="LD_TPASE"/>
    <property type="match status" value="1"/>
</dbReference>
<dbReference type="GO" id="GO:0018104">
    <property type="term" value="P:peptidoglycan-protein cross-linking"/>
    <property type="evidence" value="ECO:0007669"/>
    <property type="project" value="TreeGrafter"/>
</dbReference>
<dbReference type="PANTHER" id="PTHR30582:SF30">
    <property type="entry name" value="BLR4375 PROTEIN"/>
    <property type="match status" value="1"/>
</dbReference>
<evidence type="ECO:0000256" key="2">
    <source>
        <dbReference type="ARBA" id="ARBA00005992"/>
    </source>
</evidence>
<dbReference type="PANTHER" id="PTHR30582">
    <property type="entry name" value="L,D-TRANSPEPTIDASE"/>
    <property type="match status" value="1"/>
</dbReference>
<keyword evidence="4 7" id="KW-0133">Cell shape</keyword>
<keyword evidence="6 7" id="KW-0961">Cell wall biogenesis/degradation</keyword>
<feature type="chain" id="PRO_5009295315" evidence="8">
    <location>
        <begin position="22"/>
        <end position="332"/>
    </location>
</feature>
<dbReference type="Pfam" id="PF03734">
    <property type="entry name" value="YkuD"/>
    <property type="match status" value="1"/>
</dbReference>
<feature type="active site" description="Proton donor/acceptor" evidence="7">
    <location>
        <position position="291"/>
    </location>
</feature>
<dbReference type="SUPFAM" id="SSF47090">
    <property type="entry name" value="PGBD-like"/>
    <property type="match status" value="1"/>
</dbReference>
<sequence length="332" mass="36288">MKTTYLRMTILGLVFGLGASAALALTADQVNAVGFVDRQVVDRDTQSKAGPDPFIVKAQVLLSRRSISPGVIDGVDGENFRKAVAQFRRQERLGEGDEIDEATWLGLGGETVNDVIVEYRLSDKDVSYDFADTIPRDYAKQAKMKRLSYTSPQEMLGERFHMSEKLLNTLNPGERFSEAGTGIFVVSSRRSLEKGSARRIDAVKSTGMVVVFGAEDKILASYPATIGSEDNPSPTGEYTVERVARNPNYTYDPEKNFQQGKNTETLVLPPGPNGPVGTVWIALSKPTFGIHGTPEPSKVSKTTSHGCVRLTNWDAEELADLVKPGVPVRFVD</sequence>
<evidence type="ECO:0000256" key="8">
    <source>
        <dbReference type="SAM" id="SignalP"/>
    </source>
</evidence>
<dbReference type="AlphaFoldDB" id="A0A1H6CW58"/>
<keyword evidence="3" id="KW-0808">Transferase</keyword>
<comment type="pathway">
    <text evidence="1 7">Cell wall biogenesis; peptidoglycan biosynthesis.</text>
</comment>
<organism evidence="10 11">
    <name type="scientific">Bosea lathyri</name>
    <dbReference type="NCBI Taxonomy" id="1036778"/>
    <lineage>
        <taxon>Bacteria</taxon>
        <taxon>Pseudomonadati</taxon>
        <taxon>Pseudomonadota</taxon>
        <taxon>Alphaproteobacteria</taxon>
        <taxon>Hyphomicrobiales</taxon>
        <taxon>Boseaceae</taxon>
        <taxon>Bosea</taxon>
    </lineage>
</organism>
<evidence type="ECO:0000313" key="11">
    <source>
        <dbReference type="Proteomes" id="UP000236743"/>
    </source>
</evidence>
<keyword evidence="11" id="KW-1185">Reference proteome</keyword>
<protein>
    <submittedName>
        <fullName evidence="10">Lipoprotein-anchoring transpeptidase ErfK/SrfK</fullName>
    </submittedName>
</protein>
<dbReference type="OrthoDB" id="9787225at2"/>
<feature type="active site" description="Nucleophile" evidence="7">
    <location>
        <position position="307"/>
    </location>
</feature>
<proteinExistence type="inferred from homology"/>
<dbReference type="GO" id="GO:0008360">
    <property type="term" value="P:regulation of cell shape"/>
    <property type="evidence" value="ECO:0007669"/>
    <property type="project" value="UniProtKB-UniRule"/>
</dbReference>
<comment type="similarity">
    <text evidence="2">Belongs to the YkuD family.</text>
</comment>
<dbReference type="GO" id="GO:0016740">
    <property type="term" value="F:transferase activity"/>
    <property type="evidence" value="ECO:0007669"/>
    <property type="project" value="UniProtKB-KW"/>
</dbReference>
<dbReference type="InterPro" id="IPR050979">
    <property type="entry name" value="LD-transpeptidase"/>
</dbReference>
<dbReference type="InterPro" id="IPR036365">
    <property type="entry name" value="PGBD-like_sf"/>
</dbReference>
<dbReference type="EMBL" id="FNUY01000012">
    <property type="protein sequence ID" value="SEG76616.1"/>
    <property type="molecule type" value="Genomic_DNA"/>
</dbReference>
<dbReference type="Proteomes" id="UP000236743">
    <property type="component" value="Unassembled WGS sequence"/>
</dbReference>